<proteinExistence type="predicted"/>
<dbReference type="AlphaFoldDB" id="A0A2K2D3I9"/>
<dbReference type="Gramene" id="PNT68831">
    <property type="protein sequence ID" value="PNT68831"/>
    <property type="gene ID" value="BRADI_3g45785v3"/>
</dbReference>
<dbReference type="EMBL" id="CM000882">
    <property type="protein sequence ID" value="PNT68831.1"/>
    <property type="molecule type" value="Genomic_DNA"/>
</dbReference>
<evidence type="ECO:0000313" key="2">
    <source>
        <dbReference type="EnsemblPlants" id="PNT68831"/>
    </source>
</evidence>
<accession>A0A2K2D3I9</accession>
<sequence length="96" mass="11403">MHVSYVSCKRLHDFITWGCYSKQGPPGIRFYALKRFDPRDLRNRAVALVKHYSLVKPRGKRKVQKTSLKKRSRKIKMSRKKLCNRISLVIFAYVTF</sequence>
<evidence type="ECO:0000313" key="1">
    <source>
        <dbReference type="EMBL" id="PNT68831.1"/>
    </source>
</evidence>
<reference evidence="1 2" key="1">
    <citation type="journal article" date="2010" name="Nature">
        <title>Genome sequencing and analysis of the model grass Brachypodium distachyon.</title>
        <authorList>
            <consortium name="International Brachypodium Initiative"/>
        </authorList>
    </citation>
    <scope>NUCLEOTIDE SEQUENCE [LARGE SCALE GENOMIC DNA]</scope>
    <source>
        <strain evidence="1 2">Bd21</strain>
    </source>
</reference>
<gene>
    <name evidence="1" type="ORF">BRADI_3g45785v3</name>
</gene>
<protein>
    <submittedName>
        <fullName evidence="1 2">Uncharacterized protein</fullName>
    </submittedName>
</protein>
<organism evidence="1">
    <name type="scientific">Brachypodium distachyon</name>
    <name type="common">Purple false brome</name>
    <name type="synonym">Trachynia distachya</name>
    <dbReference type="NCBI Taxonomy" id="15368"/>
    <lineage>
        <taxon>Eukaryota</taxon>
        <taxon>Viridiplantae</taxon>
        <taxon>Streptophyta</taxon>
        <taxon>Embryophyta</taxon>
        <taxon>Tracheophyta</taxon>
        <taxon>Spermatophyta</taxon>
        <taxon>Magnoliopsida</taxon>
        <taxon>Liliopsida</taxon>
        <taxon>Poales</taxon>
        <taxon>Poaceae</taxon>
        <taxon>BOP clade</taxon>
        <taxon>Pooideae</taxon>
        <taxon>Stipodae</taxon>
        <taxon>Brachypodieae</taxon>
        <taxon>Brachypodium</taxon>
    </lineage>
</organism>
<dbReference type="Proteomes" id="UP000008810">
    <property type="component" value="Chromosome 3"/>
</dbReference>
<dbReference type="EnsemblPlants" id="PNT68831">
    <property type="protein sequence ID" value="PNT68831"/>
    <property type="gene ID" value="BRADI_3g45785v3"/>
</dbReference>
<reference evidence="2" key="3">
    <citation type="submission" date="2018-08" db="UniProtKB">
        <authorList>
            <consortium name="EnsemblPlants"/>
        </authorList>
    </citation>
    <scope>IDENTIFICATION</scope>
    <source>
        <strain evidence="2">cv. Bd21</strain>
    </source>
</reference>
<keyword evidence="3" id="KW-1185">Reference proteome</keyword>
<reference evidence="1" key="2">
    <citation type="submission" date="2017-06" db="EMBL/GenBank/DDBJ databases">
        <title>WGS assembly of Brachypodium distachyon.</title>
        <authorList>
            <consortium name="The International Brachypodium Initiative"/>
            <person name="Lucas S."/>
            <person name="Harmon-Smith M."/>
            <person name="Lail K."/>
            <person name="Tice H."/>
            <person name="Grimwood J."/>
            <person name="Bruce D."/>
            <person name="Barry K."/>
            <person name="Shu S."/>
            <person name="Lindquist E."/>
            <person name="Wang M."/>
            <person name="Pitluck S."/>
            <person name="Vogel J.P."/>
            <person name="Garvin D.F."/>
            <person name="Mockler T.C."/>
            <person name="Schmutz J."/>
            <person name="Rokhsar D."/>
            <person name="Bevan M.W."/>
        </authorList>
    </citation>
    <scope>NUCLEOTIDE SEQUENCE</scope>
    <source>
        <strain evidence="1">Bd21</strain>
    </source>
</reference>
<dbReference type="InParanoid" id="A0A2K2D3I9"/>
<name>A0A2K2D3I9_BRADI</name>
<evidence type="ECO:0000313" key="3">
    <source>
        <dbReference type="Proteomes" id="UP000008810"/>
    </source>
</evidence>